<evidence type="ECO:0000256" key="2">
    <source>
        <dbReference type="SAM" id="SignalP"/>
    </source>
</evidence>
<dbReference type="Proteomes" id="UP001549691">
    <property type="component" value="Unassembled WGS sequence"/>
</dbReference>
<protein>
    <recommendedName>
        <fullName evidence="5">MORN repeat-containing protein</fullName>
    </recommendedName>
</protein>
<organism evidence="3 4">
    <name type="scientific">Uliginosibacterium flavum</name>
    <dbReference type="NCBI Taxonomy" id="1396831"/>
    <lineage>
        <taxon>Bacteria</taxon>
        <taxon>Pseudomonadati</taxon>
        <taxon>Pseudomonadota</taxon>
        <taxon>Betaproteobacteria</taxon>
        <taxon>Rhodocyclales</taxon>
        <taxon>Zoogloeaceae</taxon>
        <taxon>Uliginosibacterium</taxon>
    </lineage>
</organism>
<dbReference type="PANTHER" id="PTHR43215">
    <property type="entry name" value="RADIAL SPOKE HEAD 1 HOMOLOG"/>
    <property type="match status" value="1"/>
</dbReference>
<name>A0ABV2TFZ0_9RHOO</name>
<keyword evidence="2" id="KW-0732">Signal</keyword>
<evidence type="ECO:0000256" key="1">
    <source>
        <dbReference type="ARBA" id="ARBA00022737"/>
    </source>
</evidence>
<feature type="signal peptide" evidence="2">
    <location>
        <begin position="1"/>
        <end position="30"/>
    </location>
</feature>
<reference evidence="3 4" key="1">
    <citation type="submission" date="2024-07" db="EMBL/GenBank/DDBJ databases">
        <title>Uliginosibacterium flavum JJ3220;KACC:17644.</title>
        <authorList>
            <person name="Kim M.K."/>
        </authorList>
    </citation>
    <scope>NUCLEOTIDE SEQUENCE [LARGE SCALE GENOMIC DNA]</scope>
    <source>
        <strain evidence="3 4">KACC:17644</strain>
    </source>
</reference>
<dbReference type="Pfam" id="PF02493">
    <property type="entry name" value="MORN"/>
    <property type="match status" value="8"/>
</dbReference>
<dbReference type="SMART" id="SM00698">
    <property type="entry name" value="MORN"/>
    <property type="match status" value="8"/>
</dbReference>
<dbReference type="Gene3D" id="2.20.110.10">
    <property type="entry name" value="Histone H3 K4-specific methyltransferase SET7/9 N-terminal domain"/>
    <property type="match status" value="4"/>
</dbReference>
<keyword evidence="4" id="KW-1185">Reference proteome</keyword>
<comment type="caution">
    <text evidence="3">The sequence shown here is derived from an EMBL/GenBank/DDBJ whole genome shotgun (WGS) entry which is preliminary data.</text>
</comment>
<proteinExistence type="predicted"/>
<dbReference type="EMBL" id="JBEWZI010000001">
    <property type="protein sequence ID" value="MET7012847.1"/>
    <property type="molecule type" value="Genomic_DNA"/>
</dbReference>
<sequence>MTCLPRFQPSPHHCVAPLLLALLLSQPALAAEPLSPPAITTVDLSREPLPPLDPSIPEQSLRIGNASFKGRFITDAKSGVITGQVTISWDNGDRFSGRMISGKRQGPGKFEWANGQSYEGDWRDDMPDGRGSQIFASGDRYEGDMKAGVPEGFGSYSDKAGNRYEGNWQAGLKHGKGKYQWANGQSYNGDWVQDHPSGQGELIFANGDKYTGAVKAGLPEGKGSKIFASSGDRYEGEFKAGEAHGSGNYLWKSGDLYQGAWASGRKTGAGRYTWVNGDYWEGNFSDDRQLDGRLYFTPNIIVDQAAIEKLVQQTRAAYDSGGTRSVSDKPLDVARLSAIPMVALELKVCERPEAALDCRQRVLREVETGSLFKHNWQTMFSDNAAGKAPTSYEVDKSSVSELGRVFSWFRFLNSANGDSRNTGIKYDCRSEALEIQLLYNCTGGAQTATCTLDRNFDKYVGKAIPAATIKGWFKSACERGG</sequence>
<accession>A0ABV2TFZ0</accession>
<evidence type="ECO:0000313" key="3">
    <source>
        <dbReference type="EMBL" id="MET7012847.1"/>
    </source>
</evidence>
<dbReference type="SUPFAM" id="SSF82185">
    <property type="entry name" value="Histone H3 K4-specific methyltransferase SET7/9 N-terminal domain"/>
    <property type="match status" value="2"/>
</dbReference>
<dbReference type="RefSeq" id="WP_354599305.1">
    <property type="nucleotide sequence ID" value="NZ_JBEWZI010000001.1"/>
</dbReference>
<evidence type="ECO:0008006" key="5">
    <source>
        <dbReference type="Google" id="ProtNLM"/>
    </source>
</evidence>
<feature type="chain" id="PRO_5047104633" description="MORN repeat-containing protein" evidence="2">
    <location>
        <begin position="31"/>
        <end position="481"/>
    </location>
</feature>
<dbReference type="PANTHER" id="PTHR43215:SF14">
    <property type="entry name" value="RADIAL SPOKE HEAD 1 HOMOLOG"/>
    <property type="match status" value="1"/>
</dbReference>
<evidence type="ECO:0000313" key="4">
    <source>
        <dbReference type="Proteomes" id="UP001549691"/>
    </source>
</evidence>
<gene>
    <name evidence="3" type="ORF">ABXR19_01515</name>
</gene>
<dbReference type="InterPro" id="IPR003409">
    <property type="entry name" value="MORN"/>
</dbReference>
<keyword evidence="1" id="KW-0677">Repeat</keyword>